<dbReference type="Gene3D" id="3.40.50.1820">
    <property type="entry name" value="alpha/beta hydrolase"/>
    <property type="match status" value="1"/>
</dbReference>
<feature type="domain" description="Haemolysin-type calcium binding-related" evidence="4">
    <location>
        <begin position="2072"/>
        <end position="2101"/>
    </location>
</feature>
<dbReference type="InterPro" id="IPR029058">
    <property type="entry name" value="AB_hydrolase_fold"/>
</dbReference>
<dbReference type="Pfam" id="PF26363">
    <property type="entry name" value="Phospholipase-like"/>
    <property type="match status" value="1"/>
</dbReference>
<feature type="region of interest" description="Disordered" evidence="3">
    <location>
        <begin position="1951"/>
        <end position="1970"/>
    </location>
</feature>
<sequence>MISQFEIDRAFMAGAAYFSTRDAINRFPVPHGWTERIENRVRDDSSGFEARTFQKGTEIVISYAGTDPGDILGDIAADIGLGTGVGSAQLLQAAEYYLQVQAANPNAAITFTGHSLGGGLAALMGVFFGKRAVTFDQAPFANSAERNLLTPDVAANLKANLLANGHTEAELTGLTDFLQLRAAMAMGEIPNSSLVTSINLSGEFLSGVPYNILDRIGLPAYISTNAPGVSGDDLHSQALLTAFLQSMQTAPSQRALNDVTYKLTDLLGMLFANSLYARSTGTANTTEENFLERLIRHEVGTGPTLTADRMVTRFTNDLWKLAQDGGLTMADDSFAAVKLVSQTLIAFAMQKYYTETQASAGYQQELFTSLSADGTGTGGIRFDLADVAANLTDTKGYTLYFHNYLANAFTPGDRDQIESVLPGLRDWYVQAGVSGMSATDTQNRGAFLLGGIGGDTLTGGAGADLLVGNTGGDRLNGGGGNDTLLGGAGFDIYSYTTGDGHDRIEDSDARGAIFLNSHMLVGGIKKAGQADWVSSDGTITYRMSGTDLMVELNGSSIMTVNENFQSGQFGIRLIDRSSAPTDTPPVVDYANGFTTEVLYANEQISGSVVLGGFGDNSQNYVIHGYEGEEDWHFNQGNIGSNQLFTARGNDVVFTAKGHDRISGGEGNDILWSGDGDDVVRGDEGDDVLKAGRGRDFLDGGVGNDIVLAGSGKDVVLGGEGADLLFGDGLTPDVGGEFGPGGSVGDPALMDDDYLDGQSGTDWLFGFLGDDVLMGGEGADHLFGDIVPDDSPAIQTLYTSATFYYDLVAFESSDYWFTTVEGGADYLDGGDGNDILQGDGGNDILLGGSQDDTLIGDDGSMARVQQGDDLLDGGDGDDLLFGGGGDDILSGGEGNDQLIGDYLNASGLNQGRDILDGGGGNDLLFGGGGDDVLNGGVDNDELQGGDGFDTLFGGLGNDRLFGEDKDDRLFGDGGDDELYGGEGNDVLLGDAGNDQLFGGDGFDELFGGDGVDTLNGGEGNDVLDGGIGNNILFGEAGDDRVLGGVGHDDLFGGTGQDHIDGGAGIDYIEGGTGNDMIYGGTGDDRIYGDVNPNLAPPNSFPIGGDDVIDGGEGNDDLRGGLGNDTLFGGVGHDLLIGGDGDDILNGGVGNDTLLGGGTGADVIHGGEGNDALYAGTRASSGGGGEGSEGGDGFVALSMVVQTVDQLFGDEGDDYLNSGNEYFNTNNSRLVGGVGNDIFVIDGMADVVVEEAEEGIDTVETFINYSLPDHVENLTFAGLPGLVGVGNALDNVMRGLGQGTLDGGAGNDILIDAQIYRFGRGSGQDMIIEQDTSSAPYFAGGPQDIIQLAADLAPTDVSWNRSGNDLVLTITDSMDRITIPSFYAVALNQGAYRFSPNLYYPETTINVFSVPYYVAPSQIEAFKFSDGTVWTASEFNATQLGSYDANTYVFGRGDGVDAIVDFDFTAEQTTDVLQMRAGVLPEDVIVNRVGDDLVLGLAGTADQLTIESYFASVFVVPPFASSGRTVQAYQVELIQFADGTFWDATLIGGMVPTLGTDADDFLLGTSQDNEILGLGGHDALLGLEGNDQLEGGSGNDYLEGNEGTDLLDGGTGFDTLRGGAGHDTYFFNIGDGIDTIMDVATAGEGNRIQFGVGITQGDLRFAHDESEQTLSIQVGSNGADQLVLMNFDPTGTNGSLVVGTLGFADGTEVVLTRLLGPRITVSGTDNGDVIGGTVGDDGIDAGSGDDTVYGNAGNDLILAGAGIDSVAGDEGADVIFGGSGTDYLYGGEGDDAINGEEGHDVVVGDAGNDALSGGDGNDTLNGGAGADQLSGGEGDDTLYIDAADIVVSGGAGYDAVTVVGTEAVIFDAAGAEVEFVAGNSGNDVVTAAGSVTGVTFYGGEGDDHLIGGDGNDVLVGQAGADTLTGGSGNDVLNGGNGDDHLSGELGNDMIYGGTGNDRISGGDGDDSVSGEDGVDTILGGSGGDYLSGGDGDDVISGDDGNDTLVGHTGDDTIAGGVGNDYLAGGTGNDVYLFTEGDEVDTISEDDATVGNADRLAFGTATEPLDLILSRQANDLRVAIHGTRDQVAIENWYLGEAHHVETIQAGNGQALFNTQVDQLIHAMAAFTEQTGLTWDQAIDQRPQDVQAVLTASWQ</sequence>
<dbReference type="Proteomes" id="UP000593737">
    <property type="component" value="Chromosome"/>
</dbReference>
<feature type="compositionally biased region" description="Acidic residues" evidence="3">
    <location>
        <begin position="1961"/>
        <end position="1970"/>
    </location>
</feature>
<dbReference type="PROSITE" id="PS00330">
    <property type="entry name" value="HEMOLYSIN_CALCIUM"/>
    <property type="match status" value="23"/>
</dbReference>
<evidence type="ECO:0000256" key="3">
    <source>
        <dbReference type="SAM" id="MobiDB-lite"/>
    </source>
</evidence>
<feature type="region of interest" description="Disordered" evidence="3">
    <location>
        <begin position="1804"/>
        <end position="1826"/>
    </location>
</feature>
<dbReference type="InterPro" id="IPR001343">
    <property type="entry name" value="Hemolysn_Ca-bd"/>
</dbReference>
<proteinExistence type="predicted"/>
<dbReference type="GO" id="GO:0005576">
    <property type="term" value="C:extracellular region"/>
    <property type="evidence" value="ECO:0007669"/>
    <property type="project" value="UniProtKB-SubCell"/>
</dbReference>
<evidence type="ECO:0000256" key="2">
    <source>
        <dbReference type="ARBA" id="ARBA00022525"/>
    </source>
</evidence>
<dbReference type="GO" id="GO:0006629">
    <property type="term" value="P:lipid metabolic process"/>
    <property type="evidence" value="ECO:0007669"/>
    <property type="project" value="InterPro"/>
</dbReference>
<dbReference type="Pfam" id="PF00353">
    <property type="entry name" value="HemolysinCabind"/>
    <property type="match status" value="20"/>
</dbReference>
<dbReference type="EMBL" id="CP047423">
    <property type="protein sequence ID" value="QPD03822.1"/>
    <property type="molecule type" value="Genomic_DNA"/>
</dbReference>
<dbReference type="GO" id="GO:0005509">
    <property type="term" value="F:calcium ion binding"/>
    <property type="evidence" value="ECO:0007669"/>
    <property type="project" value="InterPro"/>
</dbReference>
<comment type="subcellular location">
    <subcellularLocation>
        <location evidence="1">Secreted</location>
    </subcellularLocation>
</comment>
<gene>
    <name evidence="5" type="ORF">Nkreftii_001596</name>
</gene>
<organism evidence="5 6">
    <name type="scientific">Candidatus Nitrospira kreftii</name>
    <dbReference type="NCBI Taxonomy" id="2652173"/>
    <lineage>
        <taxon>Bacteria</taxon>
        <taxon>Pseudomonadati</taxon>
        <taxon>Nitrospirota</taxon>
        <taxon>Nitrospiria</taxon>
        <taxon>Nitrospirales</taxon>
        <taxon>Nitrospiraceae</taxon>
        <taxon>Nitrospira</taxon>
    </lineage>
</organism>
<dbReference type="InterPro" id="IPR018511">
    <property type="entry name" value="Hemolysin-typ_Ca-bd_CS"/>
</dbReference>
<protein>
    <recommendedName>
        <fullName evidence="4">Haemolysin-type calcium binding-related domain-containing protein</fullName>
    </recommendedName>
</protein>
<feature type="domain" description="Haemolysin-type calcium binding-related" evidence="4">
    <location>
        <begin position="1490"/>
        <end position="1542"/>
    </location>
</feature>
<evidence type="ECO:0000259" key="4">
    <source>
        <dbReference type="Pfam" id="PF06594"/>
    </source>
</evidence>
<dbReference type="Pfam" id="PF06594">
    <property type="entry name" value="HCBP_related"/>
    <property type="match status" value="2"/>
</dbReference>
<dbReference type="InterPro" id="IPR011049">
    <property type="entry name" value="Serralysin-like_metalloprot_C"/>
</dbReference>
<dbReference type="CDD" id="cd00741">
    <property type="entry name" value="Lipase"/>
    <property type="match status" value="1"/>
</dbReference>
<name>A0A7S8FDF1_9BACT</name>
<evidence type="ECO:0000313" key="5">
    <source>
        <dbReference type="EMBL" id="QPD03822.1"/>
    </source>
</evidence>
<dbReference type="PANTHER" id="PTHR38340:SF1">
    <property type="entry name" value="S-LAYER PROTEIN"/>
    <property type="match status" value="1"/>
</dbReference>
<evidence type="ECO:0000313" key="6">
    <source>
        <dbReference type="Proteomes" id="UP000593737"/>
    </source>
</evidence>
<dbReference type="SUPFAM" id="SSF53474">
    <property type="entry name" value="alpha/beta-Hydrolases"/>
    <property type="match status" value="1"/>
</dbReference>
<dbReference type="Gene3D" id="2.150.10.10">
    <property type="entry name" value="Serralysin-like metalloprotease, C-terminal"/>
    <property type="match status" value="13"/>
</dbReference>
<dbReference type="PANTHER" id="PTHR38340">
    <property type="entry name" value="S-LAYER PROTEIN"/>
    <property type="match status" value="1"/>
</dbReference>
<accession>A0A7S8FDF1</accession>
<dbReference type="InterPro" id="IPR050557">
    <property type="entry name" value="RTX_toxin/Mannuronan_C5-epim"/>
</dbReference>
<dbReference type="KEGG" id="nkf:Nkreftii_001596"/>
<keyword evidence="2" id="KW-0964">Secreted</keyword>
<dbReference type="InterPro" id="IPR010566">
    <property type="entry name" value="Haemolys_ca-bd"/>
</dbReference>
<reference evidence="5 6" key="1">
    <citation type="journal article" date="2020" name="ISME J.">
        <title>Enrichment and physiological characterization of a novel comammox Nitrospira indicates ammonium inhibition of complete nitrification.</title>
        <authorList>
            <person name="Sakoula D."/>
            <person name="Koch H."/>
            <person name="Frank J."/>
            <person name="Jetten M.S.M."/>
            <person name="van Kessel M.A.H.J."/>
            <person name="Lucker S."/>
        </authorList>
    </citation>
    <scope>NUCLEOTIDE SEQUENCE [LARGE SCALE GENOMIC DNA]</scope>
    <source>
        <strain evidence="5">Comreactor17</strain>
    </source>
</reference>
<dbReference type="SUPFAM" id="SSF51120">
    <property type="entry name" value="beta-Roll"/>
    <property type="match status" value="10"/>
</dbReference>
<evidence type="ECO:0000256" key="1">
    <source>
        <dbReference type="ARBA" id="ARBA00004613"/>
    </source>
</evidence>
<dbReference type="PRINTS" id="PR00313">
    <property type="entry name" value="CABNDNGRPT"/>
</dbReference>